<dbReference type="EMBL" id="AOLO01000011">
    <property type="protein sequence ID" value="ELZ99645.1"/>
    <property type="molecule type" value="Genomic_DNA"/>
</dbReference>
<dbReference type="PATRIC" id="fig|523841.21.peg.2799"/>
<dbReference type="Proteomes" id="UP000011603">
    <property type="component" value="Unassembled WGS sequence"/>
</dbReference>
<reference evidence="4 7" key="3">
    <citation type="journal article" date="2014" name="PLoS Genet.">
        <title>Phylogenetically driven sequencing of extremely halophilic archaea reveals strategies for static and dynamic osmo-response.</title>
        <authorList>
            <person name="Becker E.A."/>
            <person name="Seitzer P.M."/>
            <person name="Tritt A."/>
            <person name="Larsen D."/>
            <person name="Krusor M."/>
            <person name="Yao A.I."/>
            <person name="Wu D."/>
            <person name="Madern D."/>
            <person name="Eisen J.A."/>
            <person name="Darling A.E."/>
            <person name="Facciotti M.T."/>
        </authorList>
    </citation>
    <scope>NUCLEOTIDE SEQUENCE [LARGE SCALE GENOMIC DNA]</scope>
    <source>
        <strain evidence="4">ATCC 33500</strain>
        <strain evidence="7">ATCC 33500 / DSM 1411 / JCM 8866 / NBRC 14739 / NCIMB 2177 / R-4</strain>
    </source>
</reference>
<proteinExistence type="predicted"/>
<evidence type="ECO:0000313" key="5">
    <source>
        <dbReference type="EMBL" id="QCQ76462.1"/>
    </source>
</evidence>
<name>I3R789_HALMT</name>
<dbReference type="HOGENOM" id="CLU_2629575_0_0_2"/>
<evidence type="ECO:0000313" key="9">
    <source>
        <dbReference type="Proteomes" id="UP000299011"/>
    </source>
</evidence>
<reference evidence="5 9" key="6">
    <citation type="submission" date="2019-04" db="EMBL/GenBank/DDBJ databases">
        <title>Methylomes of two halophilic Archaea, Haloarcula marismortui and Haloferax mediterranei.</title>
        <authorList>
            <person name="DasSarma S."/>
            <person name="DasSarma P."/>
            <person name="DasSarma S."/>
            <person name="Fomenkov A."/>
            <person name="Vincze T."/>
            <person name="Anton B.P."/>
            <person name="Roberts R.J."/>
        </authorList>
    </citation>
    <scope>NUCLEOTIDE SEQUENCE [LARGE SCALE GENOMIC DNA]</scope>
    <source>
        <strain evidence="5">ATCC 33500</strain>
        <strain evidence="9">ATCC 33500 / DSM 1411 / JCM 8866 / NBRC 14739 / NCIMB 2177 / R-4</strain>
    </source>
</reference>
<evidence type="ECO:0000313" key="3">
    <source>
        <dbReference type="EMBL" id="AHZ23473.1"/>
    </source>
</evidence>
<dbReference type="AlphaFoldDB" id="I3R789"/>
<evidence type="ECO:0000313" key="4">
    <source>
        <dbReference type="EMBL" id="ELZ99645.1"/>
    </source>
</evidence>
<dbReference type="PaxDb" id="523841-HFX_2414"/>
<dbReference type="Proteomes" id="UP000006469">
    <property type="component" value="Chromosome"/>
</dbReference>
<feature type="compositionally biased region" description="Low complexity" evidence="1">
    <location>
        <begin position="59"/>
        <end position="77"/>
    </location>
</feature>
<evidence type="ECO:0000256" key="1">
    <source>
        <dbReference type="SAM" id="MobiDB-lite"/>
    </source>
</evidence>
<dbReference type="EMBL" id="CP039139">
    <property type="protein sequence ID" value="QCQ76462.1"/>
    <property type="molecule type" value="Genomic_DNA"/>
</dbReference>
<dbReference type="Proteomes" id="UP000299011">
    <property type="component" value="Chromosome"/>
</dbReference>
<evidence type="ECO:0000313" key="7">
    <source>
        <dbReference type="Proteomes" id="UP000011603"/>
    </source>
</evidence>
<dbReference type="Proteomes" id="UP000027075">
    <property type="component" value="Chromosome"/>
</dbReference>
<dbReference type="EMBL" id="CP001868">
    <property type="protein sequence ID" value="AFK20099.1"/>
    <property type="molecule type" value="Genomic_DNA"/>
</dbReference>
<evidence type="ECO:0000313" key="8">
    <source>
        <dbReference type="Proteomes" id="UP000027075"/>
    </source>
</evidence>
<sequence length="77" mass="8639">MSEKTTNQQQIEKYRDLFIEITGKSTVTERQEEARLRRTDDSEKYHEHQALSEYVKTSANADGLGDAVGGADSTSES</sequence>
<reference evidence="2" key="5">
    <citation type="submission" date="2014-05" db="EMBL/GenBank/DDBJ databases">
        <authorList>
            <person name="Wang L."/>
            <person name="Yang H."/>
            <person name="Xiang H."/>
        </authorList>
    </citation>
    <scope>NUCLEOTIDE SEQUENCE</scope>
    <source>
        <strain evidence="2">CGMCC 1.2087</strain>
    </source>
</reference>
<protein>
    <submittedName>
        <fullName evidence="2">Uncharacterized protein</fullName>
    </submittedName>
</protein>
<dbReference type="EMBL" id="CP007551">
    <property type="protein sequence ID" value="AHZ23473.1"/>
    <property type="molecule type" value="Genomic_DNA"/>
</dbReference>
<reference evidence="3 8" key="4">
    <citation type="submission" date="2014-04" db="EMBL/GenBank/DDBJ databases">
        <title>Transcriptional profiles of Haloferax mediterranei on the basis of nitrogen availability.</title>
        <authorList>
            <person name="Bautista V."/>
        </authorList>
    </citation>
    <scope>NUCLEOTIDE SEQUENCE [LARGE SCALE GENOMIC DNA]</scope>
    <source>
        <strain evidence="3">ATCC 33500</strain>
        <strain evidence="8">ATCC 33500 / DSM 1411 / JCM 8866 / NBRC 14739 / NCIMB 2177 / R-4</strain>
    </source>
</reference>
<feature type="region of interest" description="Disordered" evidence="1">
    <location>
        <begin position="54"/>
        <end position="77"/>
    </location>
</feature>
<dbReference type="GeneID" id="40157696"/>
<gene>
    <name evidence="2" type="ordered locus">HFX_2414</name>
    <name evidence="3" type="ORF">BM92_12850</name>
    <name evidence="4" type="ORF">C439_13864</name>
    <name evidence="5" type="ORF">E6P09_14725</name>
</gene>
<accession>I3R789</accession>
<keyword evidence="7" id="KW-1185">Reference proteome</keyword>
<organism evidence="2 6">
    <name type="scientific">Haloferax mediterranei (strain ATCC 33500 / DSM 1411 / JCM 8866 / NBRC 14739 / NCIMB 2177 / R-4)</name>
    <name type="common">Halobacterium mediterranei</name>
    <dbReference type="NCBI Taxonomy" id="523841"/>
    <lineage>
        <taxon>Archaea</taxon>
        <taxon>Methanobacteriati</taxon>
        <taxon>Methanobacteriota</taxon>
        <taxon>Stenosarchaea group</taxon>
        <taxon>Halobacteria</taxon>
        <taxon>Halobacteriales</taxon>
        <taxon>Haloferacaceae</taxon>
        <taxon>Haloferax</taxon>
    </lineage>
</organism>
<evidence type="ECO:0000313" key="2">
    <source>
        <dbReference type="EMBL" id="AFK20099.1"/>
    </source>
</evidence>
<evidence type="ECO:0000313" key="6">
    <source>
        <dbReference type="Proteomes" id="UP000006469"/>
    </source>
</evidence>
<reference evidence="2 6" key="2">
    <citation type="journal article" date="2012" name="J. Bacteriol.">
        <title>Complete genome sequence of the metabolically versatile halophilic archaeon Haloferax mediterranei, a poly(3-hydroxybutyrate-co-3-hydroxyvalerate) producer.</title>
        <authorList>
            <person name="Han J."/>
            <person name="Zhang F."/>
            <person name="Hou J."/>
            <person name="Liu X."/>
            <person name="Li M."/>
            <person name="Liu H."/>
            <person name="Cai L."/>
            <person name="Zhang B."/>
            <person name="Chen Y."/>
            <person name="Zhou J."/>
            <person name="Hu S."/>
            <person name="Xiang H."/>
        </authorList>
    </citation>
    <scope>NUCLEOTIDE SEQUENCE [LARGE SCALE GENOMIC DNA]</scope>
    <source>
        <strain evidence="6">ATCC 33500 / DSM 1411 / JCM 8866 / NBRC 14739 / NCIMB 2177 / R-4</strain>
        <strain evidence="2">CGMCC 1.2087</strain>
    </source>
</reference>
<dbReference type="OrthoDB" id="378639at2157"/>
<dbReference type="RefSeq" id="WP_004059822.1">
    <property type="nucleotide sequence ID" value="NC_017941.2"/>
</dbReference>
<dbReference type="KEGG" id="hme:HFX_2414"/>
<reference evidence="2" key="1">
    <citation type="journal article" date="2012" name="Appl. Environ. Microbiol.">
        <title>Identification of the haloarchaeal phasin (PhaP) that functions in polyhydroxyalkanoate accumulation and granule formation in Haloferax mediterranei.</title>
        <authorList>
            <person name="Cai S."/>
            <person name="Cai L."/>
            <person name="Liu H."/>
            <person name="Liu X."/>
            <person name="Han J."/>
            <person name="Zhou J."/>
            <person name="Xiang H."/>
        </authorList>
    </citation>
    <scope>NUCLEOTIDE SEQUENCE</scope>
    <source>
        <strain evidence="2">CGMCC 1.2087</strain>
    </source>
</reference>